<keyword evidence="1" id="KW-0812">Transmembrane</keyword>
<dbReference type="Proteomes" id="UP000266385">
    <property type="component" value="Unassembled WGS sequence"/>
</dbReference>
<keyword evidence="1" id="KW-1133">Transmembrane helix</keyword>
<feature type="transmembrane region" description="Helical" evidence="1">
    <location>
        <begin position="111"/>
        <end position="131"/>
    </location>
</feature>
<comment type="caution">
    <text evidence="2">The sequence shown here is derived from an EMBL/GenBank/DDBJ whole genome shotgun (WGS) entry which is preliminary data.</text>
</comment>
<evidence type="ECO:0000256" key="1">
    <source>
        <dbReference type="SAM" id="Phobius"/>
    </source>
</evidence>
<organism evidence="2 3">
    <name type="scientific">Henriciella mobilis</name>
    <dbReference type="NCBI Taxonomy" id="2305467"/>
    <lineage>
        <taxon>Bacteria</taxon>
        <taxon>Pseudomonadati</taxon>
        <taxon>Pseudomonadota</taxon>
        <taxon>Alphaproteobacteria</taxon>
        <taxon>Hyphomonadales</taxon>
        <taxon>Hyphomonadaceae</taxon>
        <taxon>Henriciella</taxon>
    </lineage>
</organism>
<keyword evidence="1" id="KW-0472">Membrane</keyword>
<feature type="transmembrane region" description="Helical" evidence="1">
    <location>
        <begin position="16"/>
        <end position="35"/>
    </location>
</feature>
<dbReference type="OrthoDB" id="7629687at2"/>
<sequence length="135" mass="14996">MAQVGFNAAKKRYHRIFWPAMAAYVAIVLTGAWIVDKETTPKWIAGSIAVATAIPVCIALWAIVRWMSETDEYTRIKHLKGFARGAALTISGVFVIGFMQLFEVIDDFEVFWVGPAFFLAYGLATCLPDLFGKTV</sequence>
<dbReference type="EMBL" id="QWFX01000006">
    <property type="protein sequence ID" value="RIJ30029.1"/>
    <property type="molecule type" value="Genomic_DNA"/>
</dbReference>
<protein>
    <submittedName>
        <fullName evidence="2">Uncharacterized protein</fullName>
    </submittedName>
</protein>
<accession>A0A399RJW4</accession>
<name>A0A399RJW4_9PROT</name>
<evidence type="ECO:0000313" key="3">
    <source>
        <dbReference type="Proteomes" id="UP000266385"/>
    </source>
</evidence>
<feature type="transmembrane region" description="Helical" evidence="1">
    <location>
        <begin position="85"/>
        <end position="105"/>
    </location>
</feature>
<reference evidence="2 3" key="1">
    <citation type="submission" date="2018-08" db="EMBL/GenBank/DDBJ databases">
        <title>Henriciella mobilis sp. nov., isolated from seawater.</title>
        <authorList>
            <person name="Cheng H."/>
            <person name="Wu Y.-H."/>
            <person name="Xu X.-W."/>
            <person name="Guo L.-L."/>
        </authorList>
    </citation>
    <scope>NUCLEOTIDE SEQUENCE [LARGE SCALE GENOMIC DNA]</scope>
    <source>
        <strain evidence="2 3">JN25</strain>
    </source>
</reference>
<feature type="transmembrane region" description="Helical" evidence="1">
    <location>
        <begin position="41"/>
        <end position="64"/>
    </location>
</feature>
<gene>
    <name evidence="2" type="ORF">D1223_05055</name>
</gene>
<dbReference type="AlphaFoldDB" id="A0A399RJW4"/>
<proteinExistence type="predicted"/>
<keyword evidence="3" id="KW-1185">Reference proteome</keyword>
<evidence type="ECO:0000313" key="2">
    <source>
        <dbReference type="EMBL" id="RIJ30029.1"/>
    </source>
</evidence>
<dbReference type="RefSeq" id="WP_119375348.1">
    <property type="nucleotide sequence ID" value="NZ_QWFX01000006.1"/>
</dbReference>